<reference evidence="1" key="1">
    <citation type="submission" date="2022-08" db="EMBL/GenBank/DDBJ databases">
        <title>Genome Sequence of Pycnoporus sanguineus.</title>
        <authorList>
            <person name="Buettner E."/>
        </authorList>
    </citation>
    <scope>NUCLEOTIDE SEQUENCE</scope>
    <source>
        <strain evidence="1">CG-C14</strain>
    </source>
</reference>
<proteinExistence type="predicted"/>
<evidence type="ECO:0000313" key="1">
    <source>
        <dbReference type="EMBL" id="KAJ2988892.1"/>
    </source>
</evidence>
<dbReference type="Proteomes" id="UP001144978">
    <property type="component" value="Unassembled WGS sequence"/>
</dbReference>
<comment type="caution">
    <text evidence="1">The sequence shown here is derived from an EMBL/GenBank/DDBJ whole genome shotgun (WGS) entry which is preliminary data.</text>
</comment>
<name>A0ACC1PBV4_9APHY</name>
<accession>A0ACC1PBV4</accession>
<sequence>MTPRIFATSTSRFCVIYIAEKRQGPVHPFTSHKRSTPHGITTGHRLKRFPAPGEPDSDAQRDVCKWASRAARRAVGYCKDQFSSSCIDGFKEEAAASRTVSRTYKLPHRRSSRMPELP</sequence>
<evidence type="ECO:0000313" key="2">
    <source>
        <dbReference type="Proteomes" id="UP001144978"/>
    </source>
</evidence>
<organism evidence="1 2">
    <name type="scientific">Trametes sanguinea</name>
    <dbReference type="NCBI Taxonomy" id="158606"/>
    <lineage>
        <taxon>Eukaryota</taxon>
        <taxon>Fungi</taxon>
        <taxon>Dikarya</taxon>
        <taxon>Basidiomycota</taxon>
        <taxon>Agaricomycotina</taxon>
        <taxon>Agaricomycetes</taxon>
        <taxon>Polyporales</taxon>
        <taxon>Polyporaceae</taxon>
        <taxon>Trametes</taxon>
    </lineage>
</organism>
<keyword evidence="2" id="KW-1185">Reference proteome</keyword>
<dbReference type="EMBL" id="JANSHE010002888">
    <property type="protein sequence ID" value="KAJ2988892.1"/>
    <property type="molecule type" value="Genomic_DNA"/>
</dbReference>
<gene>
    <name evidence="1" type="ORF">NUW54_g8967</name>
</gene>
<protein>
    <submittedName>
        <fullName evidence="1">Uncharacterized protein</fullName>
    </submittedName>
</protein>